<keyword evidence="4" id="KW-1003">Cell membrane</keyword>
<organism evidence="13 14">
    <name type="scientific">Caerostris darwini</name>
    <dbReference type="NCBI Taxonomy" id="1538125"/>
    <lineage>
        <taxon>Eukaryota</taxon>
        <taxon>Metazoa</taxon>
        <taxon>Ecdysozoa</taxon>
        <taxon>Arthropoda</taxon>
        <taxon>Chelicerata</taxon>
        <taxon>Arachnida</taxon>
        <taxon>Araneae</taxon>
        <taxon>Araneomorphae</taxon>
        <taxon>Entelegynae</taxon>
        <taxon>Araneoidea</taxon>
        <taxon>Araneidae</taxon>
        <taxon>Caerostris</taxon>
    </lineage>
</organism>
<dbReference type="Gene3D" id="2.70.170.10">
    <property type="entry name" value="Neurotransmitter-gated ion-channel ligand-binding domain"/>
    <property type="match status" value="1"/>
</dbReference>
<dbReference type="SUPFAM" id="SSF90112">
    <property type="entry name" value="Neurotransmitter-gated ion-channel transmembrane pore"/>
    <property type="match status" value="1"/>
</dbReference>
<dbReference type="InterPro" id="IPR018000">
    <property type="entry name" value="Neurotransmitter_ion_chnl_CS"/>
</dbReference>
<sequence>MRNSLPTLQDSFEKLSLSSLSYLMSVIIQFPNLSKAALKRVLKSVEIETGKNHQIKAEFNLKRVKMIYLVGLAFVFLFLPVNPVQSRSSLELERNILNTIFDGYDPTIRPAGANGTGPVVVTVNIYVRSLSNMDDVNMVYDAQLTFRQAWSDSRLRYDAKGLRSKSGNTYVNVNHPERLWIPDLFFANEASGHFHNMITPNNLIRIYPNGTILYSTRVSLRLFCPMDLRNYPMDNQICSIKCASYGYTTEDIIFLWKKNDPVQIAMSSVSNLPKFTMNVFMTDYCNSKTNTGEYSCVKLDMSFSRNIFYYLESAFMPTAALVLLSWVIFWLNPRCTNVRLGIWIGILISIIIVTTSINDNSPEVSYTKALDVWMGVCVFFIFCVLLELCLVNNAITNEDKTLALKNQFSLEEVRAEKNSSKMDEGKGVELPNYKATPLRWLNKYSTRAQRIDVVSRFLFPAAFAFFNFIYWITYSANRE</sequence>
<feature type="domain" description="Ig-like" evidence="12">
    <location>
        <begin position="208"/>
        <end position="296"/>
    </location>
</feature>
<comment type="caution">
    <text evidence="13">The sequence shown here is derived from an EMBL/GenBank/DDBJ whole genome shotgun (WGS) entry which is preliminary data.</text>
</comment>
<evidence type="ECO:0000256" key="2">
    <source>
        <dbReference type="ARBA" id="ARBA00004236"/>
    </source>
</evidence>
<dbReference type="Gene3D" id="1.20.58.390">
    <property type="entry name" value="Neurotransmitter-gated ion-channel transmembrane domain"/>
    <property type="match status" value="1"/>
</dbReference>
<feature type="transmembrane region" description="Helical" evidence="11">
    <location>
        <begin position="338"/>
        <end position="357"/>
    </location>
</feature>
<keyword evidence="3 11" id="KW-0813">Transport</keyword>
<feature type="transmembrane region" description="Helical" evidence="11">
    <location>
        <begin position="66"/>
        <end position="84"/>
    </location>
</feature>
<evidence type="ECO:0000256" key="11">
    <source>
        <dbReference type="RuleBase" id="RU000687"/>
    </source>
</evidence>
<dbReference type="InterPro" id="IPR006202">
    <property type="entry name" value="Neur_chan_lig-bd"/>
</dbReference>
<comment type="subcellular location">
    <subcellularLocation>
        <location evidence="2">Cell membrane</location>
    </subcellularLocation>
    <subcellularLocation>
        <location evidence="1">Membrane</location>
        <topology evidence="1">Multi-pass membrane protein</topology>
    </subcellularLocation>
</comment>
<feature type="transmembrane region" description="Helical" evidence="11">
    <location>
        <begin position="307"/>
        <end position="331"/>
    </location>
</feature>
<evidence type="ECO:0000256" key="4">
    <source>
        <dbReference type="ARBA" id="ARBA00022475"/>
    </source>
</evidence>
<feature type="transmembrane region" description="Helical" evidence="11">
    <location>
        <begin position="453"/>
        <end position="473"/>
    </location>
</feature>
<dbReference type="EMBL" id="BPLQ01013598">
    <property type="protein sequence ID" value="GIY73299.1"/>
    <property type="molecule type" value="Genomic_DNA"/>
</dbReference>
<gene>
    <name evidence="13" type="primary">GluClalpha</name>
    <name evidence="13" type="ORF">CDAR_530831</name>
</gene>
<evidence type="ECO:0000256" key="5">
    <source>
        <dbReference type="ARBA" id="ARBA00022692"/>
    </source>
</evidence>
<dbReference type="InterPro" id="IPR007110">
    <property type="entry name" value="Ig-like_dom"/>
</dbReference>
<dbReference type="CDD" id="cd18993">
    <property type="entry name" value="LGIC_ECD_GluCl"/>
    <property type="match status" value="1"/>
</dbReference>
<keyword evidence="5 11" id="KW-0812">Transmembrane</keyword>
<evidence type="ECO:0000256" key="1">
    <source>
        <dbReference type="ARBA" id="ARBA00004141"/>
    </source>
</evidence>
<keyword evidence="10 11" id="KW-0407">Ion channel</keyword>
<evidence type="ECO:0000256" key="7">
    <source>
        <dbReference type="ARBA" id="ARBA00022989"/>
    </source>
</evidence>
<keyword evidence="7 11" id="KW-1133">Transmembrane helix</keyword>
<evidence type="ECO:0000256" key="8">
    <source>
        <dbReference type="ARBA" id="ARBA00023065"/>
    </source>
</evidence>
<reference evidence="13 14" key="1">
    <citation type="submission" date="2021-06" db="EMBL/GenBank/DDBJ databases">
        <title>Caerostris darwini draft genome.</title>
        <authorList>
            <person name="Kono N."/>
            <person name="Arakawa K."/>
        </authorList>
    </citation>
    <scope>NUCLEOTIDE SEQUENCE [LARGE SCALE GENOMIC DNA]</scope>
</reference>
<dbReference type="InterPro" id="IPR036734">
    <property type="entry name" value="Neur_chan_lig-bd_sf"/>
</dbReference>
<dbReference type="GO" id="GO:0005230">
    <property type="term" value="F:extracellular ligand-gated monoatomic ion channel activity"/>
    <property type="evidence" value="ECO:0007669"/>
    <property type="project" value="InterPro"/>
</dbReference>
<dbReference type="Proteomes" id="UP001054837">
    <property type="component" value="Unassembled WGS sequence"/>
</dbReference>
<evidence type="ECO:0000256" key="10">
    <source>
        <dbReference type="ARBA" id="ARBA00023303"/>
    </source>
</evidence>
<evidence type="ECO:0000256" key="6">
    <source>
        <dbReference type="ARBA" id="ARBA00022729"/>
    </source>
</evidence>
<accession>A0AAV4VTL9</accession>
<dbReference type="InterPro" id="IPR036719">
    <property type="entry name" value="Neuro-gated_channel_TM_sf"/>
</dbReference>
<dbReference type="GO" id="GO:0099095">
    <property type="term" value="F:ligand-gated monoatomic anion channel activity"/>
    <property type="evidence" value="ECO:0007669"/>
    <property type="project" value="UniProtKB-ARBA"/>
</dbReference>
<keyword evidence="9 11" id="KW-0472">Membrane</keyword>
<protein>
    <submittedName>
        <fullName evidence="13">Glutamate-gated chloride channel</fullName>
    </submittedName>
</protein>
<dbReference type="GO" id="GO:0005254">
    <property type="term" value="F:chloride channel activity"/>
    <property type="evidence" value="ECO:0007669"/>
    <property type="project" value="UniProtKB-ARBA"/>
</dbReference>
<dbReference type="Pfam" id="PF02931">
    <property type="entry name" value="Neur_chan_LBD"/>
    <property type="match status" value="1"/>
</dbReference>
<dbReference type="PROSITE" id="PS50835">
    <property type="entry name" value="IG_LIKE"/>
    <property type="match status" value="1"/>
</dbReference>
<dbReference type="AlphaFoldDB" id="A0AAV4VTL9"/>
<keyword evidence="14" id="KW-1185">Reference proteome</keyword>
<dbReference type="InterPro" id="IPR006201">
    <property type="entry name" value="Neur_channel"/>
</dbReference>
<feature type="transmembrane region" description="Helical" evidence="11">
    <location>
        <begin position="372"/>
        <end position="395"/>
    </location>
</feature>
<evidence type="ECO:0000259" key="12">
    <source>
        <dbReference type="PROSITE" id="PS50835"/>
    </source>
</evidence>
<dbReference type="SUPFAM" id="SSF63712">
    <property type="entry name" value="Nicotinic receptor ligand binding domain-like"/>
    <property type="match status" value="1"/>
</dbReference>
<evidence type="ECO:0000313" key="13">
    <source>
        <dbReference type="EMBL" id="GIY73299.1"/>
    </source>
</evidence>
<dbReference type="Pfam" id="PF02932">
    <property type="entry name" value="Neur_chan_memb"/>
    <property type="match status" value="1"/>
</dbReference>
<keyword evidence="8 11" id="KW-0406">Ion transport</keyword>
<dbReference type="InterPro" id="IPR038050">
    <property type="entry name" value="Neuro_actylchol_rec"/>
</dbReference>
<comment type="similarity">
    <text evidence="11">Belongs to the ligand-gated ion channel (TC 1.A.9) family.</text>
</comment>
<dbReference type="PRINTS" id="PR00252">
    <property type="entry name" value="NRIONCHANNEL"/>
</dbReference>
<dbReference type="PROSITE" id="PS00236">
    <property type="entry name" value="NEUROTR_ION_CHANNEL"/>
    <property type="match status" value="1"/>
</dbReference>
<evidence type="ECO:0000256" key="3">
    <source>
        <dbReference type="ARBA" id="ARBA00022448"/>
    </source>
</evidence>
<dbReference type="PANTHER" id="PTHR18945">
    <property type="entry name" value="NEUROTRANSMITTER GATED ION CHANNEL"/>
    <property type="match status" value="1"/>
</dbReference>
<dbReference type="GO" id="GO:0004888">
    <property type="term" value="F:transmembrane signaling receptor activity"/>
    <property type="evidence" value="ECO:0007669"/>
    <property type="project" value="InterPro"/>
</dbReference>
<dbReference type="PRINTS" id="PR00253">
    <property type="entry name" value="GABAARECEPTR"/>
</dbReference>
<dbReference type="GO" id="GO:0005886">
    <property type="term" value="C:plasma membrane"/>
    <property type="evidence" value="ECO:0007669"/>
    <property type="project" value="UniProtKB-SubCell"/>
</dbReference>
<dbReference type="NCBIfam" id="TIGR00860">
    <property type="entry name" value="LIC"/>
    <property type="match status" value="1"/>
</dbReference>
<evidence type="ECO:0000313" key="14">
    <source>
        <dbReference type="Proteomes" id="UP001054837"/>
    </source>
</evidence>
<keyword evidence="6" id="KW-0732">Signal</keyword>
<name>A0AAV4VTL9_9ARAC</name>
<evidence type="ECO:0000256" key="9">
    <source>
        <dbReference type="ARBA" id="ARBA00023136"/>
    </source>
</evidence>
<proteinExistence type="inferred from homology"/>
<dbReference type="InterPro" id="IPR006028">
    <property type="entry name" value="GABAA/Glycine_rcpt"/>
</dbReference>
<dbReference type="InterPro" id="IPR006029">
    <property type="entry name" value="Neurotrans-gated_channel_TM"/>
</dbReference>
<dbReference type="FunFam" id="2.70.170.10:FF:000045">
    <property type="entry name" value="Predicted protein"/>
    <property type="match status" value="1"/>
</dbReference>